<evidence type="ECO:0000256" key="10">
    <source>
        <dbReference type="ARBA" id="ARBA00022692"/>
    </source>
</evidence>
<feature type="transmembrane region" description="Helical" evidence="23">
    <location>
        <begin position="6"/>
        <end position="26"/>
    </location>
</feature>
<feature type="transmembrane region" description="Helical" evidence="23">
    <location>
        <begin position="620"/>
        <end position="643"/>
    </location>
</feature>
<accession>A0AAP0C700</accession>
<dbReference type="FunFam" id="3.80.10.10:FF:000288">
    <property type="entry name" value="LRR receptor-like serine/threonine-protein kinase EFR"/>
    <property type="match status" value="1"/>
</dbReference>
<dbReference type="GO" id="GO:0005524">
    <property type="term" value="F:ATP binding"/>
    <property type="evidence" value="ECO:0007669"/>
    <property type="project" value="UniProtKB-UniRule"/>
</dbReference>
<dbReference type="GO" id="GO:0004674">
    <property type="term" value="F:protein serine/threonine kinase activity"/>
    <property type="evidence" value="ECO:0007669"/>
    <property type="project" value="UniProtKB-KW"/>
</dbReference>
<keyword evidence="12" id="KW-0677">Repeat</keyword>
<dbReference type="SUPFAM" id="SSF56112">
    <property type="entry name" value="Protein kinase-like (PK-like)"/>
    <property type="match status" value="1"/>
</dbReference>
<evidence type="ECO:0000256" key="13">
    <source>
        <dbReference type="ARBA" id="ARBA00022741"/>
    </source>
</evidence>
<evidence type="ECO:0000256" key="16">
    <source>
        <dbReference type="ARBA" id="ARBA00022989"/>
    </source>
</evidence>
<dbReference type="PROSITE" id="PS00108">
    <property type="entry name" value="PROTEIN_KINASE_ST"/>
    <property type="match status" value="1"/>
</dbReference>
<keyword evidence="9" id="KW-0808">Transferase</keyword>
<comment type="similarity">
    <text evidence="3">Belongs to the protein kinase superfamily. Ser/Thr protein kinase family.</text>
</comment>
<sequence>MTCLASSSHIAIVMLFFTISNISSLYGRKNDTDYHALLKFKSMITKDPYGALTSWNESFHFCLEGSLSPHVGNLSFLREFLLANNSFEGTIPHELGHLSRLRVLYLSYNKFSGVIPTNLSSCAKLEVLSLYDNKLVGSIPNEISFLSKLNTLLLYENLLTGGISPFIGNITSMESFSVARNPLGGSIPDTLGRLKGLRGIYFGECNLTGTIPHSIYNLSLLTGFALPVNQLTGSLPPALGAMLPHLVTLQLRNNQLSGRLPASISNCSKLVLLEVAVNNFSGKMSIDFTKLRDIRIVFFGDNNYGRGEADEMKFIDSLTNCSKLEHLGFSDCNFQGVLPRSIGNLSSQLSYLDLARNQLHGNLPSSIGNLVGLTTLHLAVNRFTGKIPSTIGMLKNLQLATFLENQFSSQIPDELGNLSLMTKFALYSNKLEGHIPSSLGNLHRLLGLDLSNNKLSGEIPRELLQLSSLNILDLSQNQLYGSLPLEVGELKMLNQLNLSYNKLSGNISSSLSSCTSLLFLSLSANLFEGEIPLSLHSLRGLVALDVSQNKLSGRIPQFLQQFSLEYLNLSFNNFEGEVPVLGVFSNSSAFSVSGNSRLCGGLVEIQLPECKKLKKQKKRFPVFVIVILIASTLFTVLCLVYSWCKKKRKSQTSPSPANERFLKVSYNQLLKATDGFSEANLIGKGGFSSVYKGHLDHLDRFVAVKVLHLQNREARRSFMRECEAWRSIRHRNLLKIITSCSSLDFQGNDFKALVYEFMPNGSLHDWLHSSTRTSCLNLLQRMNILMNVACALDYLHNQSHTAIIHGDLKPSNILLDDEMVAHVGDFGLTRFLQRGSNQNSSTGVKGTIGYAPPEYGLGSEMTTSGDVYSFGILLLEIMTRKWPTDNIFNDGLNLHKFAYMALPDHVSDVIDSDILNLLQEDDMQTKDAIKMEECLTSIVKIGVSCSVDSPPQRMNIENVVHELQHILDMLQTI</sequence>
<keyword evidence="18" id="KW-0675">Receptor</keyword>
<evidence type="ECO:0000256" key="7">
    <source>
        <dbReference type="ARBA" id="ARBA00022553"/>
    </source>
</evidence>
<evidence type="ECO:0000256" key="20">
    <source>
        <dbReference type="ARBA" id="ARBA00047899"/>
    </source>
</evidence>
<dbReference type="InterPro" id="IPR011009">
    <property type="entry name" value="Kinase-like_dom_sf"/>
</dbReference>
<evidence type="ECO:0000256" key="15">
    <source>
        <dbReference type="ARBA" id="ARBA00022840"/>
    </source>
</evidence>
<dbReference type="PROSITE" id="PS00107">
    <property type="entry name" value="PROTEIN_KINASE_ATP"/>
    <property type="match status" value="1"/>
</dbReference>
<comment type="caution">
    <text evidence="25">The sequence shown here is derived from an EMBL/GenBank/DDBJ whole genome shotgun (WGS) entry which is preliminary data.</text>
</comment>
<keyword evidence="7" id="KW-0597">Phosphoprotein</keyword>
<dbReference type="InterPro" id="IPR003591">
    <property type="entry name" value="Leu-rich_rpt_typical-subtyp"/>
</dbReference>
<dbReference type="Gene3D" id="3.80.10.10">
    <property type="entry name" value="Ribonuclease Inhibitor"/>
    <property type="match status" value="3"/>
</dbReference>
<dbReference type="InterPro" id="IPR017441">
    <property type="entry name" value="Protein_kinase_ATP_BS"/>
</dbReference>
<dbReference type="FunFam" id="3.80.10.10:FF:000095">
    <property type="entry name" value="LRR receptor-like serine/threonine-protein kinase GSO1"/>
    <property type="match status" value="1"/>
</dbReference>
<keyword evidence="17 23" id="KW-0472">Membrane</keyword>
<dbReference type="EMBL" id="JBCNJP010014842">
    <property type="protein sequence ID" value="KAK9048157.1"/>
    <property type="molecule type" value="Genomic_DNA"/>
</dbReference>
<dbReference type="PANTHER" id="PTHR27008">
    <property type="entry name" value="OS04G0122200 PROTEIN"/>
    <property type="match status" value="1"/>
</dbReference>
<gene>
    <name evidence="25" type="ORF">SSX86_032880</name>
</gene>
<keyword evidence="14" id="KW-0418">Kinase</keyword>
<feature type="domain" description="Protein kinase" evidence="24">
    <location>
        <begin position="676"/>
        <end position="967"/>
    </location>
</feature>
<organism evidence="25 26">
    <name type="scientific">Deinandra increscens subsp. villosa</name>
    <dbReference type="NCBI Taxonomy" id="3103831"/>
    <lineage>
        <taxon>Eukaryota</taxon>
        <taxon>Viridiplantae</taxon>
        <taxon>Streptophyta</taxon>
        <taxon>Embryophyta</taxon>
        <taxon>Tracheophyta</taxon>
        <taxon>Spermatophyta</taxon>
        <taxon>Magnoliopsida</taxon>
        <taxon>eudicotyledons</taxon>
        <taxon>Gunneridae</taxon>
        <taxon>Pentapetalae</taxon>
        <taxon>asterids</taxon>
        <taxon>campanulids</taxon>
        <taxon>Asterales</taxon>
        <taxon>Asteraceae</taxon>
        <taxon>Asteroideae</taxon>
        <taxon>Heliantheae alliance</taxon>
        <taxon>Madieae</taxon>
        <taxon>Madiinae</taxon>
        <taxon>Deinandra</taxon>
    </lineage>
</organism>
<dbReference type="InterPro" id="IPR008271">
    <property type="entry name" value="Ser/Thr_kinase_AS"/>
</dbReference>
<dbReference type="GO" id="GO:0051707">
    <property type="term" value="P:response to other organism"/>
    <property type="evidence" value="ECO:0007669"/>
    <property type="project" value="UniProtKB-ARBA"/>
</dbReference>
<evidence type="ECO:0000256" key="14">
    <source>
        <dbReference type="ARBA" id="ARBA00022777"/>
    </source>
</evidence>
<dbReference type="Gene3D" id="3.30.200.20">
    <property type="entry name" value="Phosphorylase Kinase, domain 1"/>
    <property type="match status" value="1"/>
</dbReference>
<evidence type="ECO:0000256" key="19">
    <source>
        <dbReference type="ARBA" id="ARBA00023180"/>
    </source>
</evidence>
<dbReference type="SMART" id="SM00369">
    <property type="entry name" value="LRR_TYP"/>
    <property type="match status" value="4"/>
</dbReference>
<proteinExistence type="inferred from homology"/>
<dbReference type="PANTHER" id="PTHR27008:SF596">
    <property type="entry name" value="OS02G0215500 PROTEIN"/>
    <property type="match status" value="1"/>
</dbReference>
<keyword evidence="8" id="KW-0433">Leucine-rich repeat</keyword>
<evidence type="ECO:0000256" key="1">
    <source>
        <dbReference type="ARBA" id="ARBA00004162"/>
    </source>
</evidence>
<evidence type="ECO:0000313" key="26">
    <source>
        <dbReference type="Proteomes" id="UP001408789"/>
    </source>
</evidence>
<dbReference type="SMART" id="SM00220">
    <property type="entry name" value="S_TKc"/>
    <property type="match status" value="1"/>
</dbReference>
<evidence type="ECO:0000256" key="4">
    <source>
        <dbReference type="ARBA" id="ARBA00012513"/>
    </source>
</evidence>
<name>A0AAP0C700_9ASTR</name>
<dbReference type="PRINTS" id="PR00019">
    <property type="entry name" value="LEURICHRPT"/>
</dbReference>
<dbReference type="Pfam" id="PF07714">
    <property type="entry name" value="PK_Tyr_Ser-Thr"/>
    <property type="match status" value="1"/>
</dbReference>
<evidence type="ECO:0000256" key="23">
    <source>
        <dbReference type="SAM" id="Phobius"/>
    </source>
</evidence>
<dbReference type="FunFam" id="3.30.200.20:FF:000432">
    <property type="entry name" value="LRR receptor-like serine/threonine-protein kinase EFR"/>
    <property type="match status" value="1"/>
</dbReference>
<dbReference type="InterPro" id="IPR051809">
    <property type="entry name" value="Plant_receptor-like_S/T_kinase"/>
</dbReference>
<keyword evidence="13 22" id="KW-0547">Nucleotide-binding</keyword>
<dbReference type="Pfam" id="PF13855">
    <property type="entry name" value="LRR_8"/>
    <property type="match status" value="1"/>
</dbReference>
<dbReference type="GO" id="GO:0005886">
    <property type="term" value="C:plasma membrane"/>
    <property type="evidence" value="ECO:0007669"/>
    <property type="project" value="UniProtKB-SubCell"/>
</dbReference>
<evidence type="ECO:0000256" key="6">
    <source>
        <dbReference type="ARBA" id="ARBA00022527"/>
    </source>
</evidence>
<dbReference type="Pfam" id="PF08263">
    <property type="entry name" value="LRRNT_2"/>
    <property type="match status" value="1"/>
</dbReference>
<evidence type="ECO:0000259" key="24">
    <source>
        <dbReference type="PROSITE" id="PS50011"/>
    </source>
</evidence>
<evidence type="ECO:0000313" key="25">
    <source>
        <dbReference type="EMBL" id="KAK9048157.1"/>
    </source>
</evidence>
<comment type="catalytic activity">
    <reaction evidence="20">
        <text>L-threonyl-[protein] + ATP = O-phospho-L-threonyl-[protein] + ADP + H(+)</text>
        <dbReference type="Rhea" id="RHEA:46608"/>
        <dbReference type="Rhea" id="RHEA-COMP:11060"/>
        <dbReference type="Rhea" id="RHEA-COMP:11605"/>
        <dbReference type="ChEBI" id="CHEBI:15378"/>
        <dbReference type="ChEBI" id="CHEBI:30013"/>
        <dbReference type="ChEBI" id="CHEBI:30616"/>
        <dbReference type="ChEBI" id="CHEBI:61977"/>
        <dbReference type="ChEBI" id="CHEBI:456216"/>
        <dbReference type="EC" id="2.7.11.1"/>
    </reaction>
</comment>
<feature type="binding site" evidence="22">
    <location>
        <position position="705"/>
    </location>
    <ligand>
        <name>ATP</name>
        <dbReference type="ChEBI" id="CHEBI:30616"/>
    </ligand>
</feature>
<dbReference type="InterPro" id="IPR001245">
    <property type="entry name" value="Ser-Thr/Tyr_kinase_cat_dom"/>
</dbReference>
<comment type="subcellular location">
    <subcellularLocation>
        <location evidence="1">Cell membrane</location>
        <topology evidence="1">Single-pass membrane protein</topology>
    </subcellularLocation>
    <subcellularLocation>
        <location evidence="2">Membrane</location>
        <topology evidence="2">Single-pass type I membrane protein</topology>
    </subcellularLocation>
</comment>
<keyword evidence="19" id="KW-0325">Glycoprotein</keyword>
<dbReference type="InterPro" id="IPR013210">
    <property type="entry name" value="LRR_N_plant-typ"/>
</dbReference>
<reference evidence="25 26" key="1">
    <citation type="submission" date="2024-04" db="EMBL/GenBank/DDBJ databases">
        <title>The reference genome of an endangered Asteraceae, Deinandra increscens subsp. villosa, native to the Central Coast of California.</title>
        <authorList>
            <person name="Guilliams M."/>
            <person name="Hasenstab-Lehman K."/>
            <person name="Meyer R."/>
            <person name="Mcevoy S."/>
        </authorList>
    </citation>
    <scope>NUCLEOTIDE SEQUENCE [LARGE SCALE GENOMIC DNA]</scope>
    <source>
        <tissue evidence="25">Leaf</tissue>
    </source>
</reference>
<evidence type="ECO:0000256" key="9">
    <source>
        <dbReference type="ARBA" id="ARBA00022679"/>
    </source>
</evidence>
<evidence type="ECO:0000256" key="3">
    <source>
        <dbReference type="ARBA" id="ARBA00008684"/>
    </source>
</evidence>
<dbReference type="Proteomes" id="UP001408789">
    <property type="component" value="Unassembled WGS sequence"/>
</dbReference>
<dbReference type="Gene3D" id="1.10.510.10">
    <property type="entry name" value="Transferase(Phosphotransferase) domain 1"/>
    <property type="match status" value="1"/>
</dbReference>
<keyword evidence="15 22" id="KW-0067">ATP-binding</keyword>
<evidence type="ECO:0000256" key="2">
    <source>
        <dbReference type="ARBA" id="ARBA00004479"/>
    </source>
</evidence>
<dbReference type="GO" id="GO:0006952">
    <property type="term" value="P:defense response"/>
    <property type="evidence" value="ECO:0007669"/>
    <property type="project" value="UniProtKB-ARBA"/>
</dbReference>
<dbReference type="SUPFAM" id="SSF52058">
    <property type="entry name" value="L domain-like"/>
    <property type="match status" value="1"/>
</dbReference>
<dbReference type="InterPro" id="IPR001611">
    <property type="entry name" value="Leu-rich_rpt"/>
</dbReference>
<evidence type="ECO:0000256" key="22">
    <source>
        <dbReference type="PROSITE-ProRule" id="PRU10141"/>
    </source>
</evidence>
<evidence type="ECO:0000256" key="5">
    <source>
        <dbReference type="ARBA" id="ARBA00022475"/>
    </source>
</evidence>
<dbReference type="EC" id="2.7.11.1" evidence="4"/>
<dbReference type="FunFam" id="1.10.510.10:FF:000358">
    <property type="entry name" value="Putative leucine-rich repeat receptor-like serine/threonine-protein kinase"/>
    <property type="match status" value="1"/>
</dbReference>
<keyword evidence="5" id="KW-1003">Cell membrane</keyword>
<dbReference type="InterPro" id="IPR032675">
    <property type="entry name" value="LRR_dom_sf"/>
</dbReference>
<keyword evidence="11" id="KW-0732">Signal</keyword>
<dbReference type="AlphaFoldDB" id="A0AAP0C700"/>
<evidence type="ECO:0000256" key="11">
    <source>
        <dbReference type="ARBA" id="ARBA00022729"/>
    </source>
</evidence>
<keyword evidence="6" id="KW-0723">Serine/threonine-protein kinase</keyword>
<evidence type="ECO:0000256" key="18">
    <source>
        <dbReference type="ARBA" id="ARBA00023170"/>
    </source>
</evidence>
<dbReference type="PROSITE" id="PS50011">
    <property type="entry name" value="PROTEIN_KINASE_DOM"/>
    <property type="match status" value="1"/>
</dbReference>
<keyword evidence="16 23" id="KW-1133">Transmembrane helix</keyword>
<evidence type="ECO:0000256" key="8">
    <source>
        <dbReference type="ARBA" id="ARBA00022614"/>
    </source>
</evidence>
<comment type="catalytic activity">
    <reaction evidence="21">
        <text>L-seryl-[protein] + ATP = O-phospho-L-seryl-[protein] + ADP + H(+)</text>
        <dbReference type="Rhea" id="RHEA:17989"/>
        <dbReference type="Rhea" id="RHEA-COMP:9863"/>
        <dbReference type="Rhea" id="RHEA-COMP:11604"/>
        <dbReference type="ChEBI" id="CHEBI:15378"/>
        <dbReference type="ChEBI" id="CHEBI:29999"/>
        <dbReference type="ChEBI" id="CHEBI:30616"/>
        <dbReference type="ChEBI" id="CHEBI:83421"/>
        <dbReference type="ChEBI" id="CHEBI:456216"/>
        <dbReference type="EC" id="2.7.11.1"/>
    </reaction>
</comment>
<dbReference type="SUPFAM" id="SSF52047">
    <property type="entry name" value="RNI-like"/>
    <property type="match status" value="1"/>
</dbReference>
<evidence type="ECO:0000256" key="12">
    <source>
        <dbReference type="ARBA" id="ARBA00022737"/>
    </source>
</evidence>
<keyword evidence="10 23" id="KW-0812">Transmembrane</keyword>
<keyword evidence="26" id="KW-1185">Reference proteome</keyword>
<dbReference type="InterPro" id="IPR000719">
    <property type="entry name" value="Prot_kinase_dom"/>
</dbReference>
<evidence type="ECO:0000256" key="21">
    <source>
        <dbReference type="ARBA" id="ARBA00048679"/>
    </source>
</evidence>
<evidence type="ECO:0000256" key="17">
    <source>
        <dbReference type="ARBA" id="ARBA00023136"/>
    </source>
</evidence>
<dbReference type="Pfam" id="PF00560">
    <property type="entry name" value="LRR_1"/>
    <property type="match status" value="7"/>
</dbReference>
<protein>
    <recommendedName>
        <fullName evidence="4">non-specific serine/threonine protein kinase</fullName>
        <ecNumber evidence="4">2.7.11.1</ecNumber>
    </recommendedName>
</protein>